<evidence type="ECO:0000313" key="2">
    <source>
        <dbReference type="EMBL" id="QKS72774.1"/>
    </source>
</evidence>
<feature type="transmembrane region" description="Helical" evidence="1">
    <location>
        <begin position="53"/>
        <end position="70"/>
    </location>
</feature>
<reference evidence="3" key="1">
    <citation type="submission" date="2019-07" db="EMBL/GenBank/DDBJ databases">
        <title>Bacillus alkalisoli sp. nov. isolated from saline soil.</title>
        <authorList>
            <person name="Sun J.-Q."/>
            <person name="Xu L."/>
        </authorList>
    </citation>
    <scope>NUCLEOTIDE SEQUENCE [LARGE SCALE GENOMIC DNA]</scope>
    <source>
        <strain evidence="3">M4U3P1</strain>
    </source>
</reference>
<dbReference type="AlphaFoldDB" id="A0A859FIW5"/>
<accession>A0A859FIW5</accession>
<proteinExistence type="predicted"/>
<dbReference type="EMBL" id="CP041372">
    <property type="protein sequence ID" value="QKS72774.1"/>
    <property type="molecule type" value="Genomic_DNA"/>
</dbReference>
<dbReference type="Pfam" id="PF13129">
    <property type="entry name" value="DUF3953"/>
    <property type="match status" value="1"/>
</dbReference>
<evidence type="ECO:0000313" key="3">
    <source>
        <dbReference type="Proteomes" id="UP000318138"/>
    </source>
</evidence>
<feature type="transmembrane region" description="Helical" evidence="1">
    <location>
        <begin position="27"/>
        <end position="46"/>
    </location>
</feature>
<dbReference type="RefSeq" id="WP_176010741.1">
    <property type="nucleotide sequence ID" value="NZ_CP041372.2"/>
</dbReference>
<keyword evidence="1" id="KW-0812">Transmembrane</keyword>
<evidence type="ECO:0000256" key="1">
    <source>
        <dbReference type="SAM" id="Phobius"/>
    </source>
</evidence>
<dbReference type="KEGG" id="psua:FLK61_39885"/>
<organism evidence="2 3">
    <name type="scientific">Paenalkalicoccus suaedae</name>
    <dbReference type="NCBI Taxonomy" id="2592382"/>
    <lineage>
        <taxon>Bacteria</taxon>
        <taxon>Bacillati</taxon>
        <taxon>Bacillota</taxon>
        <taxon>Bacilli</taxon>
        <taxon>Bacillales</taxon>
        <taxon>Bacillaceae</taxon>
        <taxon>Paenalkalicoccus</taxon>
    </lineage>
</organism>
<name>A0A859FIW5_9BACI</name>
<keyword evidence="3" id="KW-1185">Reference proteome</keyword>
<evidence type="ECO:0008006" key="4">
    <source>
        <dbReference type="Google" id="ProtNLM"/>
    </source>
</evidence>
<dbReference type="InterPro" id="IPR025018">
    <property type="entry name" value="DUF3953"/>
</dbReference>
<keyword evidence="1" id="KW-1133">Transmembrane helix</keyword>
<keyword evidence="1" id="KW-0472">Membrane</keyword>
<protein>
    <recommendedName>
        <fullName evidence="4">DUF3953 domain-containing protein</fullName>
    </recommendedName>
</protein>
<gene>
    <name evidence="2" type="ORF">FLK61_39885</name>
</gene>
<feature type="transmembrane region" description="Helical" evidence="1">
    <location>
        <begin position="5"/>
        <end position="21"/>
    </location>
</feature>
<sequence>MIQKLLPVFGVGTLIFGLAAINSPERIYSVLFGVFMALMFGAVGLRDYKQDKVIGIMMILGSIGVIIITFR</sequence>
<dbReference type="Proteomes" id="UP000318138">
    <property type="component" value="Chromosome"/>
</dbReference>